<dbReference type="AlphaFoldDB" id="A0A9P3HGM1"/>
<dbReference type="OrthoDB" id="2448945at2759"/>
<dbReference type="Proteomes" id="UP000827284">
    <property type="component" value="Unassembled WGS sequence"/>
</dbReference>
<evidence type="ECO:0000313" key="1">
    <source>
        <dbReference type="EMBL" id="GJJ76257.1"/>
    </source>
</evidence>
<sequence length="1035" mass="117478">MSIPPILPLQHFQAYQPSLSLTAVTTTNINNPIRKVETRRDPLTGTYFILWRDVITLYPNAKRVMDSNTLVSFMVGGDLEELTPPRIRYYPGKVLSVVLTSIPPVSADPAGSPVPLEISVDENQNPPRPSVADTVLEPTVKTEHTVADLGISDRDQKVTHPLPNSSPLVSRNPTDAEDARFLIPSIYPHTKTWFSARTPRLFILLPSTAAAAEGLCLSSYPQRSPYSTKLTSANQLRLYFFCESFEGYTVPKKDHWVHLAQQAGYRIAQPTLFLKEFGNYILAVMEAVRTGFAQSSRLGNLCTPAAKMAREMNKLEKVEINLWKSHNLWSIGTNVDVYTEENVTAMLDATIVYLKSMARGHSALWRDLGRSDKTSWREGEGIWDHIDMNLKQYIPKTTVRVKHYGDLYKTLRNDGYCQMVCQTHSHRQLDSDNLNGLIVDSDQYIRCFWNGLPTPNFEQRENTAIALGEDHFSDHLSFISLDFSLPAQSMFDSLPRIRTLSELSLGLNWDINAKDLERFAAGIIQSSVISLCLYATVPRSVTAIASPEGISTPMNSYLARQHDPLLRMLAKGKLQRFLFRGLPDLFWSINQQESAETKHQWSLLRGLSDLLWVRCEDLQSESFPTLLSADFRTIKVNSRILRKFHALRILKMDFSHQVIAQGSMVTCLAACPTLEEVEVYFSGAHTVRTYLLADVDSVLRLAPQWKEEGRSRLRSYRSIAPDGYLYLDFVSKESKEMSPRISFSLYGEGYLQPLLGDVLKGYGWAMKVLNLSRSWERLDLKTWHQSIKDKQGMETAVYLEELHLPRVPLDYYGRYLLRPILIQSPHLRSLTAPVTCSRGEQLPGHAKYEYLEWVIRDLGHWLTDLWLCDCPGWNPSAMTVIPLKKPILAKLTSLLVKFNPQEHVYGHDWLADVIASNREYFASVQLCPSVDPLQSITLHGVNFKTQSQDPWKKILEAIDFSSMQSLVIAKSTFDQKHWNTMLDCLPPQGLLPDGSPVPLRSLTLKHTLLRENSKETKLKQEQLCKKAPLAELTIV</sequence>
<gene>
    <name evidence="1" type="ORF">EMPS_08616</name>
</gene>
<proteinExistence type="predicted"/>
<evidence type="ECO:0000313" key="2">
    <source>
        <dbReference type="Proteomes" id="UP000827284"/>
    </source>
</evidence>
<protein>
    <submittedName>
        <fullName evidence="1">Uncharacterized protein</fullName>
    </submittedName>
</protein>
<comment type="caution">
    <text evidence="1">The sequence shown here is derived from an EMBL/GenBank/DDBJ whole genome shotgun (WGS) entry which is preliminary data.</text>
</comment>
<accession>A0A9P3HGM1</accession>
<dbReference type="EMBL" id="BQFW01000012">
    <property type="protein sequence ID" value="GJJ76257.1"/>
    <property type="molecule type" value="Genomic_DNA"/>
</dbReference>
<organism evidence="1 2">
    <name type="scientific">Entomortierella parvispora</name>
    <dbReference type="NCBI Taxonomy" id="205924"/>
    <lineage>
        <taxon>Eukaryota</taxon>
        <taxon>Fungi</taxon>
        <taxon>Fungi incertae sedis</taxon>
        <taxon>Mucoromycota</taxon>
        <taxon>Mortierellomycotina</taxon>
        <taxon>Mortierellomycetes</taxon>
        <taxon>Mortierellales</taxon>
        <taxon>Mortierellaceae</taxon>
        <taxon>Entomortierella</taxon>
    </lineage>
</organism>
<reference evidence="1" key="2">
    <citation type="journal article" date="2022" name="Microbiol. Resour. Announc.">
        <title>Whole-Genome Sequence of Entomortierella parvispora E1425, a Mucoromycotan Fungus Associated with Burkholderiaceae-Related Endosymbiotic Bacteria.</title>
        <authorList>
            <person name="Herlambang A."/>
            <person name="Guo Y."/>
            <person name="Takashima Y."/>
            <person name="Narisawa K."/>
            <person name="Ohta H."/>
            <person name="Nishizawa T."/>
        </authorList>
    </citation>
    <scope>NUCLEOTIDE SEQUENCE</scope>
    <source>
        <strain evidence="1">E1425</strain>
    </source>
</reference>
<name>A0A9P3HGM1_9FUNG</name>
<keyword evidence="2" id="KW-1185">Reference proteome</keyword>
<reference evidence="1" key="1">
    <citation type="submission" date="2021-11" db="EMBL/GenBank/DDBJ databases">
        <authorList>
            <person name="Herlambang A."/>
            <person name="Guo Y."/>
            <person name="Takashima Y."/>
            <person name="Nishizawa T."/>
        </authorList>
    </citation>
    <scope>NUCLEOTIDE SEQUENCE</scope>
    <source>
        <strain evidence="1">E1425</strain>
    </source>
</reference>